<protein>
    <submittedName>
        <fullName evidence="1">Uncharacterized protein</fullName>
    </submittedName>
</protein>
<dbReference type="Proteomes" id="UP000828390">
    <property type="component" value="Unassembled WGS sequence"/>
</dbReference>
<reference evidence="1" key="1">
    <citation type="journal article" date="2019" name="bioRxiv">
        <title>The Genome of the Zebra Mussel, Dreissena polymorpha: A Resource for Invasive Species Research.</title>
        <authorList>
            <person name="McCartney M.A."/>
            <person name="Auch B."/>
            <person name="Kono T."/>
            <person name="Mallez S."/>
            <person name="Zhang Y."/>
            <person name="Obille A."/>
            <person name="Becker A."/>
            <person name="Abrahante J.E."/>
            <person name="Garbe J."/>
            <person name="Badalamenti J.P."/>
            <person name="Herman A."/>
            <person name="Mangelson H."/>
            <person name="Liachko I."/>
            <person name="Sullivan S."/>
            <person name="Sone E.D."/>
            <person name="Koren S."/>
            <person name="Silverstein K.A.T."/>
            <person name="Beckman K.B."/>
            <person name="Gohl D.M."/>
        </authorList>
    </citation>
    <scope>NUCLEOTIDE SEQUENCE</scope>
    <source>
        <strain evidence="1">Duluth1</strain>
        <tissue evidence="1">Whole animal</tissue>
    </source>
</reference>
<dbReference type="AlphaFoldDB" id="A0A9D4QHU5"/>
<organism evidence="1 2">
    <name type="scientific">Dreissena polymorpha</name>
    <name type="common">Zebra mussel</name>
    <name type="synonym">Mytilus polymorpha</name>
    <dbReference type="NCBI Taxonomy" id="45954"/>
    <lineage>
        <taxon>Eukaryota</taxon>
        <taxon>Metazoa</taxon>
        <taxon>Spiralia</taxon>
        <taxon>Lophotrochozoa</taxon>
        <taxon>Mollusca</taxon>
        <taxon>Bivalvia</taxon>
        <taxon>Autobranchia</taxon>
        <taxon>Heteroconchia</taxon>
        <taxon>Euheterodonta</taxon>
        <taxon>Imparidentia</taxon>
        <taxon>Neoheterodontei</taxon>
        <taxon>Myida</taxon>
        <taxon>Dreissenoidea</taxon>
        <taxon>Dreissenidae</taxon>
        <taxon>Dreissena</taxon>
    </lineage>
</organism>
<comment type="caution">
    <text evidence="1">The sequence shown here is derived from an EMBL/GenBank/DDBJ whole genome shotgun (WGS) entry which is preliminary data.</text>
</comment>
<evidence type="ECO:0000313" key="1">
    <source>
        <dbReference type="EMBL" id="KAH3832558.1"/>
    </source>
</evidence>
<proteinExistence type="predicted"/>
<accession>A0A9D4QHU5</accession>
<dbReference type="EMBL" id="JAIWYP010000004">
    <property type="protein sequence ID" value="KAH3832558.1"/>
    <property type="molecule type" value="Genomic_DNA"/>
</dbReference>
<sequence length="90" mass="9898">MSGFWQNTIDYEGMSTAGPDNWGILGKTPLTTKGCQQLALIMRGFWHNTIDYEEMSTAGLIMRGFLHAACHCEVRSTAGPDTEGISAERD</sequence>
<evidence type="ECO:0000313" key="2">
    <source>
        <dbReference type="Proteomes" id="UP000828390"/>
    </source>
</evidence>
<name>A0A9D4QHU5_DREPO</name>
<keyword evidence="2" id="KW-1185">Reference proteome</keyword>
<gene>
    <name evidence="1" type="ORF">DPMN_105849</name>
</gene>
<reference evidence="1" key="2">
    <citation type="submission" date="2020-11" db="EMBL/GenBank/DDBJ databases">
        <authorList>
            <person name="McCartney M.A."/>
            <person name="Auch B."/>
            <person name="Kono T."/>
            <person name="Mallez S."/>
            <person name="Becker A."/>
            <person name="Gohl D.M."/>
            <person name="Silverstein K.A.T."/>
            <person name="Koren S."/>
            <person name="Bechman K.B."/>
            <person name="Herman A."/>
            <person name="Abrahante J.E."/>
            <person name="Garbe J."/>
        </authorList>
    </citation>
    <scope>NUCLEOTIDE SEQUENCE</scope>
    <source>
        <strain evidence="1">Duluth1</strain>
        <tissue evidence="1">Whole animal</tissue>
    </source>
</reference>